<sequence>MNEASFIQALALKYDISPEITLYKYLERKTKASDRGSKARRSLGNLYALYVICEDYRDNKEGSSFSELMVRMRALPFGSKLQNHPLDNRLNDEVRRQYGVSDEMLPVQNAQLNGRKKARKVSELLLKEKGSNPLSVSKFVVDVIDTYVRIIETNQNEYLEEIEDAQSRSNIVSVVEKAFEKNSDARLFEIVSYSIMHHWYAQKTIEYTFEGKLYKENLSLYRTGRTNANDGGIDFVLKPFGRFFQVTETLDFKKYFLDFDKTNKFPISFVIKTELDKNSVMKLVREASVKEIGQDKADQYCQLFEEIFTLNELSSILNWIGESEELLKQLQKTIIESFKLEYGLLD</sequence>
<accession>A0ABQ1KUW2</accession>
<organism evidence="1 2">
    <name type="scientific">Marinobacterium zhoushanense</name>
    <dbReference type="NCBI Taxonomy" id="1679163"/>
    <lineage>
        <taxon>Bacteria</taxon>
        <taxon>Pseudomonadati</taxon>
        <taxon>Pseudomonadota</taxon>
        <taxon>Gammaproteobacteria</taxon>
        <taxon>Oceanospirillales</taxon>
        <taxon>Oceanospirillaceae</taxon>
        <taxon>Marinobacterium</taxon>
    </lineage>
</organism>
<proteinExistence type="predicted"/>
<dbReference type="EMBL" id="BMIJ01000009">
    <property type="protein sequence ID" value="GGC08950.1"/>
    <property type="molecule type" value="Genomic_DNA"/>
</dbReference>
<reference evidence="2" key="1">
    <citation type="journal article" date="2019" name="Int. J. Syst. Evol. Microbiol.">
        <title>The Global Catalogue of Microorganisms (GCM) 10K type strain sequencing project: providing services to taxonomists for standard genome sequencing and annotation.</title>
        <authorList>
            <consortium name="The Broad Institute Genomics Platform"/>
            <consortium name="The Broad Institute Genome Sequencing Center for Infectious Disease"/>
            <person name="Wu L."/>
            <person name="Ma J."/>
        </authorList>
    </citation>
    <scope>NUCLEOTIDE SEQUENCE [LARGE SCALE GENOMIC DNA]</scope>
    <source>
        <strain evidence="2">CGMCC 1.15341</strain>
    </source>
</reference>
<dbReference type="RefSeq" id="WP_188751521.1">
    <property type="nucleotide sequence ID" value="NZ_BMIJ01000009.1"/>
</dbReference>
<dbReference type="Proteomes" id="UP000629025">
    <property type="component" value="Unassembled WGS sequence"/>
</dbReference>
<comment type="caution">
    <text evidence="1">The sequence shown here is derived from an EMBL/GenBank/DDBJ whole genome shotgun (WGS) entry which is preliminary data.</text>
</comment>
<protein>
    <recommendedName>
        <fullName evidence="3">Restriction endonuclease</fullName>
    </recommendedName>
</protein>
<name>A0ABQ1KUW2_9GAMM</name>
<evidence type="ECO:0000313" key="2">
    <source>
        <dbReference type="Proteomes" id="UP000629025"/>
    </source>
</evidence>
<evidence type="ECO:0008006" key="3">
    <source>
        <dbReference type="Google" id="ProtNLM"/>
    </source>
</evidence>
<keyword evidence="2" id="KW-1185">Reference proteome</keyword>
<gene>
    <name evidence="1" type="ORF">GCM10011352_39150</name>
</gene>
<evidence type="ECO:0000313" key="1">
    <source>
        <dbReference type="EMBL" id="GGC08950.1"/>
    </source>
</evidence>